<dbReference type="HAMAP" id="MF_00185">
    <property type="entry name" value="IPP_trans"/>
    <property type="match status" value="1"/>
</dbReference>
<feature type="region of interest" description="Interaction with substrate tRNA" evidence="10">
    <location>
        <begin position="41"/>
        <end position="44"/>
    </location>
</feature>
<comment type="caution">
    <text evidence="10">Lacks conserved residue(s) required for the propagation of feature annotation.</text>
</comment>
<evidence type="ECO:0000256" key="1">
    <source>
        <dbReference type="ARBA" id="ARBA00001946"/>
    </source>
</evidence>
<sequence>MTSLSSVLPPVILLMGPTAAGKTALAFELAERFPCDIISVDSALIYRGMDIGTAKPSAAELARYPHQLIDIRDPSEAYSAADFRQDALELMAASVARGRIPLLVGGTMMYYNILLQGMANLPSADPVFRQQMENEALEHGWVKLHQRLQEVDPESAARIRPSDPQRLQRALEVYFLTGKSLSQHWQEQEQQVLPYRTVEIAWSPADRSELHQRIALRFEQMLSAGFLAEVASLKQRTDLHAALPSIRCVGYRQAWCYLDGEDDYSTFVQKGIAATRQLAKRQLTWLRGFEHVHWIDSTSSQALDSALKLLESGLS</sequence>
<name>A0A2S5KIT3_9PROT</name>
<evidence type="ECO:0000256" key="11">
    <source>
        <dbReference type="RuleBase" id="RU003783"/>
    </source>
</evidence>
<evidence type="ECO:0000256" key="7">
    <source>
        <dbReference type="ARBA" id="ARBA00022840"/>
    </source>
</evidence>
<evidence type="ECO:0000256" key="4">
    <source>
        <dbReference type="ARBA" id="ARBA00022679"/>
    </source>
</evidence>
<evidence type="ECO:0000256" key="9">
    <source>
        <dbReference type="ARBA" id="ARBA00049563"/>
    </source>
</evidence>
<dbReference type="Proteomes" id="UP000238196">
    <property type="component" value="Unassembled WGS sequence"/>
</dbReference>
<feature type="site" description="Interaction with substrate tRNA" evidence="10">
    <location>
        <position position="107"/>
    </location>
</feature>
<evidence type="ECO:0000313" key="15">
    <source>
        <dbReference type="Proteomes" id="UP000238196"/>
    </source>
</evidence>
<dbReference type="SUPFAM" id="SSF52540">
    <property type="entry name" value="P-loop containing nucleoside triphosphate hydrolases"/>
    <property type="match status" value="2"/>
</dbReference>
<keyword evidence="6 10" id="KW-0547">Nucleotide-binding</keyword>
<dbReference type="GO" id="GO:0006400">
    <property type="term" value="P:tRNA modification"/>
    <property type="evidence" value="ECO:0007669"/>
    <property type="project" value="TreeGrafter"/>
</dbReference>
<gene>
    <name evidence="10" type="primary">miaA</name>
    <name evidence="14" type="ORF">C4K68_26145</name>
</gene>
<feature type="binding site" evidence="10">
    <location>
        <begin position="16"/>
        <end position="23"/>
    </location>
    <ligand>
        <name>ATP</name>
        <dbReference type="ChEBI" id="CHEBI:30616"/>
    </ligand>
</feature>
<keyword evidence="8 10" id="KW-0460">Magnesium</keyword>
<dbReference type="Gene3D" id="1.10.20.140">
    <property type="match status" value="1"/>
</dbReference>
<evidence type="ECO:0000256" key="2">
    <source>
        <dbReference type="ARBA" id="ARBA00003213"/>
    </source>
</evidence>
<comment type="similarity">
    <text evidence="3 10 13">Belongs to the IPP transferase family.</text>
</comment>
<keyword evidence="5 10" id="KW-0819">tRNA processing</keyword>
<feature type="site" description="Interaction with substrate tRNA" evidence="10">
    <location>
        <position position="129"/>
    </location>
</feature>
<proteinExistence type="inferred from homology"/>
<dbReference type="AlphaFoldDB" id="A0A2S5KIT3"/>
<comment type="catalytic activity">
    <reaction evidence="9 10 11">
        <text>adenosine(37) in tRNA + dimethylallyl diphosphate = N(6)-dimethylallyladenosine(37) in tRNA + diphosphate</text>
        <dbReference type="Rhea" id="RHEA:26482"/>
        <dbReference type="Rhea" id="RHEA-COMP:10162"/>
        <dbReference type="Rhea" id="RHEA-COMP:10375"/>
        <dbReference type="ChEBI" id="CHEBI:33019"/>
        <dbReference type="ChEBI" id="CHEBI:57623"/>
        <dbReference type="ChEBI" id="CHEBI:74411"/>
        <dbReference type="ChEBI" id="CHEBI:74415"/>
        <dbReference type="EC" id="2.5.1.75"/>
    </reaction>
</comment>
<dbReference type="EC" id="2.5.1.75" evidence="10"/>
<dbReference type="InterPro" id="IPR018022">
    <property type="entry name" value="IPT"/>
</dbReference>
<evidence type="ECO:0000256" key="10">
    <source>
        <dbReference type="HAMAP-Rule" id="MF_00185"/>
    </source>
</evidence>
<dbReference type="Pfam" id="PF01715">
    <property type="entry name" value="IPPT"/>
    <property type="match status" value="1"/>
</dbReference>
<accession>A0A2S5KIT3</accession>
<dbReference type="PANTHER" id="PTHR11088:SF60">
    <property type="entry name" value="TRNA DIMETHYLALLYLTRANSFERASE"/>
    <property type="match status" value="1"/>
</dbReference>
<evidence type="ECO:0000256" key="5">
    <source>
        <dbReference type="ARBA" id="ARBA00022694"/>
    </source>
</evidence>
<dbReference type="OrthoDB" id="5289568at2"/>
<evidence type="ECO:0000256" key="6">
    <source>
        <dbReference type="ARBA" id="ARBA00022741"/>
    </source>
</evidence>
<comment type="cofactor">
    <cofactor evidence="1 10">
        <name>Mg(2+)</name>
        <dbReference type="ChEBI" id="CHEBI:18420"/>
    </cofactor>
</comment>
<comment type="function">
    <text evidence="2 10 12">Catalyzes the transfer of a dimethylallyl group onto the adenine at position 37 in tRNAs that read codons beginning with uridine, leading to the formation of N6-(dimethylallyl)adenosine (i(6)A).</text>
</comment>
<evidence type="ECO:0000313" key="14">
    <source>
        <dbReference type="EMBL" id="PPC74419.1"/>
    </source>
</evidence>
<feature type="region of interest" description="Interaction with substrate tRNA" evidence="10">
    <location>
        <begin position="247"/>
        <end position="252"/>
    </location>
</feature>
<evidence type="ECO:0000256" key="3">
    <source>
        <dbReference type="ARBA" id="ARBA00005842"/>
    </source>
</evidence>
<comment type="subunit">
    <text evidence="10">Monomer.</text>
</comment>
<keyword evidence="7 10" id="KW-0067">ATP-binding</keyword>
<organism evidence="14 15">
    <name type="scientific">Proteobacteria bacterium 228</name>
    <dbReference type="NCBI Taxonomy" id="2083153"/>
    <lineage>
        <taxon>Bacteria</taxon>
        <taxon>Pseudomonadati</taxon>
        <taxon>Pseudomonadota</taxon>
    </lineage>
</organism>
<keyword evidence="4 10" id="KW-0808">Transferase</keyword>
<dbReference type="InterPro" id="IPR027417">
    <property type="entry name" value="P-loop_NTPase"/>
</dbReference>
<evidence type="ECO:0000256" key="13">
    <source>
        <dbReference type="RuleBase" id="RU003785"/>
    </source>
</evidence>
<evidence type="ECO:0000256" key="8">
    <source>
        <dbReference type="ARBA" id="ARBA00022842"/>
    </source>
</evidence>
<dbReference type="InterPro" id="IPR039657">
    <property type="entry name" value="Dimethylallyltransferase"/>
</dbReference>
<feature type="region of interest" description="Interaction with substrate tRNA" evidence="10">
    <location>
        <begin position="165"/>
        <end position="169"/>
    </location>
</feature>
<dbReference type="GO" id="GO:0052381">
    <property type="term" value="F:tRNA dimethylallyltransferase activity"/>
    <property type="evidence" value="ECO:0007669"/>
    <property type="project" value="UniProtKB-UniRule"/>
</dbReference>
<dbReference type="FunFam" id="1.10.20.140:FF:000001">
    <property type="entry name" value="tRNA dimethylallyltransferase"/>
    <property type="match status" value="1"/>
</dbReference>
<reference evidence="14 15" key="1">
    <citation type="submission" date="2018-02" db="EMBL/GenBank/DDBJ databases">
        <title>novel marine gammaproteobacteria from coastal saline agro ecosystem.</title>
        <authorList>
            <person name="Krishnan R."/>
            <person name="Ramesh Kumar N."/>
        </authorList>
    </citation>
    <scope>NUCLEOTIDE SEQUENCE [LARGE SCALE GENOMIC DNA]</scope>
    <source>
        <strain evidence="14 15">228</strain>
    </source>
</reference>
<dbReference type="GO" id="GO:0005524">
    <property type="term" value="F:ATP binding"/>
    <property type="evidence" value="ECO:0007669"/>
    <property type="project" value="UniProtKB-UniRule"/>
</dbReference>
<dbReference type="NCBIfam" id="TIGR00174">
    <property type="entry name" value="miaA"/>
    <property type="match status" value="1"/>
</dbReference>
<dbReference type="EMBL" id="PRLP01000148">
    <property type="protein sequence ID" value="PPC74419.1"/>
    <property type="molecule type" value="Genomic_DNA"/>
</dbReference>
<evidence type="ECO:0000256" key="12">
    <source>
        <dbReference type="RuleBase" id="RU003784"/>
    </source>
</evidence>
<dbReference type="PANTHER" id="PTHR11088">
    <property type="entry name" value="TRNA DIMETHYLALLYLTRANSFERASE"/>
    <property type="match status" value="1"/>
</dbReference>
<comment type="caution">
    <text evidence="14">The sequence shown here is derived from an EMBL/GenBank/DDBJ whole genome shotgun (WGS) entry which is preliminary data.</text>
</comment>
<feature type="binding site" evidence="10">
    <location>
        <begin position="18"/>
        <end position="23"/>
    </location>
    <ligand>
        <name>substrate</name>
    </ligand>
</feature>
<dbReference type="Gene3D" id="3.40.50.300">
    <property type="entry name" value="P-loop containing nucleotide triphosphate hydrolases"/>
    <property type="match status" value="1"/>
</dbReference>
<protein>
    <recommendedName>
        <fullName evidence="10">tRNA dimethylallyltransferase</fullName>
        <ecNumber evidence="10">2.5.1.75</ecNumber>
    </recommendedName>
    <alternativeName>
        <fullName evidence="10">Dimethylallyl diphosphate:tRNA dimethylallyltransferase</fullName>
        <shortName evidence="10">DMAPP:tRNA dimethylallyltransferase</shortName>
        <shortName evidence="10">DMATase</shortName>
    </alternativeName>
    <alternativeName>
        <fullName evidence="10">Isopentenyl-diphosphate:tRNA isopentenyltransferase</fullName>
        <shortName evidence="10">IPP transferase</shortName>
        <shortName evidence="10">IPPT</shortName>
        <shortName evidence="10">IPTase</shortName>
    </alternativeName>
</protein>